<comment type="cofactor">
    <cofactor evidence="1">
        <name>Mg(2+)</name>
        <dbReference type="ChEBI" id="CHEBI:18420"/>
    </cofactor>
</comment>
<gene>
    <name evidence="4" type="ORF">M3M28_09330</name>
</gene>
<keyword evidence="2 4" id="KW-0378">Hydrolase</keyword>
<dbReference type="PANTHER" id="PTHR43046:SF2">
    <property type="entry name" value="8-OXO-DGTP DIPHOSPHATASE-RELATED"/>
    <property type="match status" value="1"/>
</dbReference>
<evidence type="ECO:0000259" key="3">
    <source>
        <dbReference type="PROSITE" id="PS51462"/>
    </source>
</evidence>
<evidence type="ECO:0000313" key="4">
    <source>
        <dbReference type="EMBL" id="UQN14249.1"/>
    </source>
</evidence>
<dbReference type="Gene3D" id="3.90.79.10">
    <property type="entry name" value="Nucleoside Triphosphate Pyrophosphohydrolase"/>
    <property type="match status" value="1"/>
</dbReference>
<dbReference type="SUPFAM" id="SSF55811">
    <property type="entry name" value="Nudix"/>
    <property type="match status" value="1"/>
</dbReference>
<dbReference type="PROSITE" id="PS51462">
    <property type="entry name" value="NUDIX"/>
    <property type="match status" value="1"/>
</dbReference>
<proteinExistence type="predicted"/>
<evidence type="ECO:0000256" key="1">
    <source>
        <dbReference type="ARBA" id="ARBA00001946"/>
    </source>
</evidence>
<organism evidence="4">
    <name type="scientific">Gulosibacter sediminis</name>
    <dbReference type="NCBI Taxonomy" id="1729695"/>
    <lineage>
        <taxon>Bacteria</taxon>
        <taxon>Bacillati</taxon>
        <taxon>Actinomycetota</taxon>
        <taxon>Actinomycetes</taxon>
        <taxon>Micrococcales</taxon>
        <taxon>Microbacteriaceae</taxon>
        <taxon>Gulosibacter</taxon>
    </lineage>
</organism>
<feature type="domain" description="Nudix hydrolase" evidence="3">
    <location>
        <begin position="19"/>
        <end position="146"/>
    </location>
</feature>
<accession>A0ABY4MWT4</accession>
<dbReference type="Pfam" id="PF00293">
    <property type="entry name" value="NUDIX"/>
    <property type="match status" value="1"/>
</dbReference>
<protein>
    <submittedName>
        <fullName evidence="4">NUDIX hydrolase</fullName>
    </submittedName>
</protein>
<dbReference type="InterPro" id="IPR000086">
    <property type="entry name" value="NUDIX_hydrolase_dom"/>
</dbReference>
<sequence length="288" mass="30830">MSNSGDGWAEGPDGTRMWGLFGAAGLVAHDPDRGILLQHRAPWSHYGDTWGIPGGARNLDETPVQAALRESFEEAAVPQDAVCPRFTYVRDLGFWQYTTVIARVTTPFEAHMNDNESHQLAWVAVNELERLRLHPGFARAWPTLRPLLDARVEIIVDVANVMGSRPDGWWKDRTGGARRVVAEISPIAADGCPASLFGLDVATAWPRVTFVVEGAARPVAEACASEPGVRIRAAAGSGDDEVVAAIEPGATTLVVTSDRELRARAEALGARTIGAGAFRSAIGLSKSS</sequence>
<dbReference type="EMBL" id="CP097160">
    <property type="protein sequence ID" value="UQN14249.1"/>
    <property type="molecule type" value="Genomic_DNA"/>
</dbReference>
<dbReference type="GO" id="GO:0016787">
    <property type="term" value="F:hydrolase activity"/>
    <property type="evidence" value="ECO:0007669"/>
    <property type="project" value="UniProtKB-KW"/>
</dbReference>
<reference evidence="4" key="1">
    <citation type="submission" date="2022-05" db="EMBL/GenBank/DDBJ databases">
        <title>Complete genome sequence of toluene-degrading Gulosibacter sediminis strain ACHW.36C.</title>
        <authorList>
            <person name="Wai A.C."/>
            <person name="Lai G.K."/>
            <person name="Griffin S.D."/>
            <person name="Leung F.C."/>
        </authorList>
    </citation>
    <scope>NUCLEOTIDE SEQUENCE [LARGE SCALE GENOMIC DNA]</scope>
    <source>
        <strain evidence="4">ACHW.36C</strain>
    </source>
</reference>
<evidence type="ECO:0000256" key="2">
    <source>
        <dbReference type="ARBA" id="ARBA00022801"/>
    </source>
</evidence>
<dbReference type="PANTHER" id="PTHR43046">
    <property type="entry name" value="GDP-MANNOSE MANNOSYL HYDROLASE"/>
    <property type="match status" value="1"/>
</dbReference>
<dbReference type="InterPro" id="IPR015797">
    <property type="entry name" value="NUDIX_hydrolase-like_dom_sf"/>
</dbReference>
<name>A0ABY4MWT4_9MICO</name>